<evidence type="ECO:0000256" key="1">
    <source>
        <dbReference type="SAM" id="MobiDB-lite"/>
    </source>
</evidence>
<feature type="region of interest" description="Disordered" evidence="1">
    <location>
        <begin position="546"/>
        <end position="566"/>
    </location>
</feature>
<dbReference type="Proteomes" id="UP001201980">
    <property type="component" value="Unassembled WGS sequence"/>
</dbReference>
<protein>
    <submittedName>
        <fullName evidence="2">Uncharacterized protein</fullName>
    </submittedName>
</protein>
<feature type="compositionally biased region" description="Basic residues" evidence="1">
    <location>
        <begin position="1"/>
        <end position="20"/>
    </location>
</feature>
<keyword evidence="3" id="KW-1185">Reference proteome</keyword>
<feature type="compositionally biased region" description="Polar residues" evidence="1">
    <location>
        <begin position="138"/>
        <end position="161"/>
    </location>
</feature>
<comment type="caution">
    <text evidence="2">The sequence shown here is derived from an EMBL/GenBank/DDBJ whole genome shotgun (WGS) entry which is preliminary data.</text>
</comment>
<reference evidence="2" key="1">
    <citation type="submission" date="2022-07" db="EMBL/GenBank/DDBJ databases">
        <title>Draft genome sequence of Zalerion maritima ATCC 34329, a (micro)plastics degrading marine fungus.</title>
        <authorList>
            <person name="Paco A."/>
            <person name="Goncalves M.F.M."/>
            <person name="Rocha-Santos T.A.P."/>
            <person name="Alves A."/>
        </authorList>
    </citation>
    <scope>NUCLEOTIDE SEQUENCE</scope>
    <source>
        <strain evidence="2">ATCC 34329</strain>
    </source>
</reference>
<evidence type="ECO:0000313" key="2">
    <source>
        <dbReference type="EMBL" id="KAJ2895389.1"/>
    </source>
</evidence>
<gene>
    <name evidence="2" type="ORF">MKZ38_006620</name>
</gene>
<accession>A0AAD5RJD8</accession>
<name>A0AAD5RJD8_9PEZI</name>
<dbReference type="EMBL" id="JAKWBI020000407">
    <property type="protein sequence ID" value="KAJ2895389.1"/>
    <property type="molecule type" value="Genomic_DNA"/>
</dbReference>
<feature type="region of interest" description="Disordered" evidence="1">
    <location>
        <begin position="131"/>
        <end position="210"/>
    </location>
</feature>
<evidence type="ECO:0000313" key="3">
    <source>
        <dbReference type="Proteomes" id="UP001201980"/>
    </source>
</evidence>
<proteinExistence type="predicted"/>
<sequence length="566" mass="62636">MGRAKKRSKKASQSKVKRASQKNDKQDKSPTSPALPDTEKKSGLWKEKAAVLTRIHAASISRMKASEVGQEQIRAIVEDARLGSAYPESITRCGTKSIVKQILQLYRLGVFSSSRACQKVLRKCLDNEHCHPTKPVPSLTTQPTEQWPQERSSFPEASQPTRESDSDAELELSTPQSFKETLEIPRVSNHKGIPSPYAPPSKMPSSCGDACSPWTKDTSSLGKGVGLASLRETGPAKLSTQTGVVAFGEPSPIRPKPVVLDLPSPFPANLSPLSNAVQGFKIQGPKFVEPGPEEPNPNEKSLEDLFKEHPENRFGTVEPSTLSLAGETLHVIAEETAFGFLRRWAGLEKWEKTLRQIATETAESAAGSDLDGVAPQVARDYAIMIPQEAFNIHHGMKPLPEIISSCAEVLRKRPEVETLGTLIRLCDQVMVLCSILRNRKTLDAVAKARADLQWCPVGLGCKTLRLYIQGNKTLKELHAEHNKKMLALEKCSDKLKEDTVPIEETERTRREIGLLRQLRSDFEGHRQRYSIDVLAAMNRLCEETNDQAMRRKPTSRATGIPELRPA</sequence>
<organism evidence="2 3">
    <name type="scientific">Zalerion maritima</name>
    <dbReference type="NCBI Taxonomy" id="339359"/>
    <lineage>
        <taxon>Eukaryota</taxon>
        <taxon>Fungi</taxon>
        <taxon>Dikarya</taxon>
        <taxon>Ascomycota</taxon>
        <taxon>Pezizomycotina</taxon>
        <taxon>Sordariomycetes</taxon>
        <taxon>Lulworthiomycetidae</taxon>
        <taxon>Lulworthiales</taxon>
        <taxon>Lulworthiaceae</taxon>
        <taxon>Zalerion</taxon>
    </lineage>
</organism>
<dbReference type="AlphaFoldDB" id="A0AAD5RJD8"/>
<feature type="region of interest" description="Disordered" evidence="1">
    <location>
        <begin position="1"/>
        <end position="43"/>
    </location>
</feature>